<reference evidence="1" key="2">
    <citation type="journal article" date="2015" name="Data Brief">
        <title>Shoot transcriptome of the giant reed, Arundo donax.</title>
        <authorList>
            <person name="Barrero R.A."/>
            <person name="Guerrero F.D."/>
            <person name="Moolhuijzen P."/>
            <person name="Goolsby J.A."/>
            <person name="Tidwell J."/>
            <person name="Bellgard S.E."/>
            <person name="Bellgard M.I."/>
        </authorList>
    </citation>
    <scope>NUCLEOTIDE SEQUENCE</scope>
    <source>
        <tissue evidence="1">Shoot tissue taken approximately 20 cm above the soil surface</tissue>
    </source>
</reference>
<organism evidence="1">
    <name type="scientific">Arundo donax</name>
    <name type="common">Giant reed</name>
    <name type="synonym">Donax arundinaceus</name>
    <dbReference type="NCBI Taxonomy" id="35708"/>
    <lineage>
        <taxon>Eukaryota</taxon>
        <taxon>Viridiplantae</taxon>
        <taxon>Streptophyta</taxon>
        <taxon>Embryophyta</taxon>
        <taxon>Tracheophyta</taxon>
        <taxon>Spermatophyta</taxon>
        <taxon>Magnoliopsida</taxon>
        <taxon>Liliopsida</taxon>
        <taxon>Poales</taxon>
        <taxon>Poaceae</taxon>
        <taxon>PACMAD clade</taxon>
        <taxon>Arundinoideae</taxon>
        <taxon>Arundineae</taxon>
        <taxon>Arundo</taxon>
    </lineage>
</organism>
<evidence type="ECO:0000313" key="1">
    <source>
        <dbReference type="EMBL" id="JAE24787.1"/>
    </source>
</evidence>
<accession>A0A0A9GJX4</accession>
<reference evidence="1" key="1">
    <citation type="submission" date="2014-09" db="EMBL/GenBank/DDBJ databases">
        <authorList>
            <person name="Magalhaes I.L.F."/>
            <person name="Oliveira U."/>
            <person name="Santos F.R."/>
            <person name="Vidigal T.H.D.A."/>
            <person name="Brescovit A.D."/>
            <person name="Santos A.J."/>
        </authorList>
    </citation>
    <scope>NUCLEOTIDE SEQUENCE</scope>
    <source>
        <tissue evidence="1">Shoot tissue taken approximately 20 cm above the soil surface</tissue>
    </source>
</reference>
<protein>
    <submittedName>
        <fullName evidence="1">Uncharacterized protein</fullName>
    </submittedName>
</protein>
<sequence length="51" mass="6016">METLFAGFNCTIYNTFKIDIPKGCQILLHNNIIIKKQYLVKLGVYFWHVEP</sequence>
<name>A0A0A9GJX4_ARUDO</name>
<proteinExistence type="predicted"/>
<dbReference type="EMBL" id="GBRH01173109">
    <property type="protein sequence ID" value="JAE24787.1"/>
    <property type="molecule type" value="Transcribed_RNA"/>
</dbReference>
<dbReference type="AlphaFoldDB" id="A0A0A9GJX4"/>